<dbReference type="CDD" id="cd00010">
    <property type="entry name" value="AAI_LTSS"/>
    <property type="match status" value="1"/>
</dbReference>
<name>A0A834G493_RHOSS</name>
<dbReference type="AlphaFoldDB" id="A0A834G493"/>
<gene>
    <name evidence="1" type="ORF">RHSIM_Rhsim13G0193800</name>
</gene>
<dbReference type="OrthoDB" id="2507178at2759"/>
<protein>
    <submittedName>
        <fullName evidence="1">Uncharacterized protein</fullName>
    </submittedName>
</protein>
<keyword evidence="2" id="KW-1185">Reference proteome</keyword>
<dbReference type="Proteomes" id="UP000626092">
    <property type="component" value="Unassembled WGS sequence"/>
</dbReference>
<organism evidence="1 2">
    <name type="scientific">Rhododendron simsii</name>
    <name type="common">Sims's rhododendron</name>
    <dbReference type="NCBI Taxonomy" id="118357"/>
    <lineage>
        <taxon>Eukaryota</taxon>
        <taxon>Viridiplantae</taxon>
        <taxon>Streptophyta</taxon>
        <taxon>Embryophyta</taxon>
        <taxon>Tracheophyta</taxon>
        <taxon>Spermatophyta</taxon>
        <taxon>Magnoliopsida</taxon>
        <taxon>eudicotyledons</taxon>
        <taxon>Gunneridae</taxon>
        <taxon>Pentapetalae</taxon>
        <taxon>asterids</taxon>
        <taxon>Ericales</taxon>
        <taxon>Ericaceae</taxon>
        <taxon>Ericoideae</taxon>
        <taxon>Rhodoreae</taxon>
        <taxon>Rhododendron</taxon>
    </lineage>
</organism>
<proteinExistence type="predicted"/>
<reference evidence="1" key="1">
    <citation type="submission" date="2019-11" db="EMBL/GenBank/DDBJ databases">
        <authorList>
            <person name="Liu Y."/>
            <person name="Hou J."/>
            <person name="Li T.-Q."/>
            <person name="Guan C.-H."/>
            <person name="Wu X."/>
            <person name="Wu H.-Z."/>
            <person name="Ling F."/>
            <person name="Zhang R."/>
            <person name="Shi X.-G."/>
            <person name="Ren J.-P."/>
            <person name="Chen E.-F."/>
            <person name="Sun J.-M."/>
        </authorList>
    </citation>
    <scope>NUCLEOTIDE SEQUENCE</scope>
    <source>
        <strain evidence="1">Adult_tree_wgs_1</strain>
        <tissue evidence="1">Leaves</tissue>
    </source>
</reference>
<dbReference type="EMBL" id="WJXA01000013">
    <property type="protein sequence ID" value="KAF7121261.1"/>
    <property type="molecule type" value="Genomic_DNA"/>
</dbReference>
<evidence type="ECO:0000313" key="1">
    <source>
        <dbReference type="EMBL" id="KAF7121261.1"/>
    </source>
</evidence>
<evidence type="ECO:0000313" key="2">
    <source>
        <dbReference type="Proteomes" id="UP000626092"/>
    </source>
</evidence>
<sequence length="176" mass="19782">MDTRTNGYFTNLMQSGSNEEQFMRESQYFNPNVQVTTQETQFTAAMGSIFKKQRSGNFTVEEDKLLVSAWLNISMDAIQGVLFCELSKGSLEWQAVGLIHFVIWQRWWRRCCGEEPRLSPHPLVRPQCLCASLNGGGLSMGINVNQTQALALHAARSVTTPPISRCSGKNPFPKFC</sequence>
<comment type="caution">
    <text evidence="1">The sequence shown here is derived from an EMBL/GenBank/DDBJ whole genome shotgun (WGS) entry which is preliminary data.</text>
</comment>
<accession>A0A834G493</accession>